<reference evidence="8" key="1">
    <citation type="submission" date="2023-01" db="EMBL/GenBank/DDBJ databases">
        <title>Key to firefly adult light organ development and bioluminescence: homeobox transcription factors regulate luciferase expression and transportation to peroxisome.</title>
        <authorList>
            <person name="Fu X."/>
        </authorList>
    </citation>
    <scope>NUCLEOTIDE SEQUENCE [LARGE SCALE GENOMIC DNA]</scope>
</reference>
<comment type="subcellular location">
    <subcellularLocation>
        <location evidence="1">Cytoplasm</location>
        <location evidence="1">Cytoskeleton</location>
        <location evidence="1">Microtubule organizing center</location>
        <location evidence="1">Centrosome</location>
    </subcellularLocation>
</comment>
<accession>A0AAN7P6A1</accession>
<protein>
    <recommendedName>
        <fullName evidence="5">Cilia-and flagella-associated protein 96</fullName>
    </recommendedName>
</protein>
<evidence type="ECO:0000256" key="3">
    <source>
        <dbReference type="ARBA" id="ARBA00023212"/>
    </source>
</evidence>
<keyword evidence="3" id="KW-0206">Cytoskeleton</keyword>
<evidence type="ECO:0000256" key="5">
    <source>
        <dbReference type="ARBA" id="ARBA00035693"/>
    </source>
</evidence>
<dbReference type="PANTHER" id="PTHR31144">
    <property type="entry name" value="UPF0602 PROTEIN C4ORF47"/>
    <property type="match status" value="1"/>
</dbReference>
<sequence>MTDLVKTTTKHGKPDLVRLGLFIEMPYMHGERYVSPYVQLSGIKGRGMFAGGTKSKCGTQDGYFESKYNRIFEGEPSAKPKKSSNKEDRKPEFRYPDGSKQHSTPGDHYGTFSGIIPEMSPLTRITKNPKKHEPPNFSANPGCRSLCQYPTYIPLKNPRQVKARWRGKMINGPLRNTCYPLSYFEPNPYAEENSNKLPIYVKPKERKVKILNKSPWKAVGPSKWIGGTFDSYPESMSNETKPIRKLSNKKKALEDKFQVTSYANKTFYTTSIVDRAVDLSCNIMNFKTYKPQYTKRALVQCI</sequence>
<evidence type="ECO:0000256" key="4">
    <source>
        <dbReference type="ARBA" id="ARBA00035656"/>
    </source>
</evidence>
<dbReference type="GO" id="GO:0005881">
    <property type="term" value="C:cytoplasmic microtubule"/>
    <property type="evidence" value="ECO:0007669"/>
    <property type="project" value="TreeGrafter"/>
</dbReference>
<evidence type="ECO:0000313" key="8">
    <source>
        <dbReference type="Proteomes" id="UP001353858"/>
    </source>
</evidence>
<dbReference type="Proteomes" id="UP001353858">
    <property type="component" value="Unassembled WGS sequence"/>
</dbReference>
<keyword evidence="2" id="KW-0963">Cytoplasm</keyword>
<dbReference type="GO" id="GO:0005813">
    <property type="term" value="C:centrosome"/>
    <property type="evidence" value="ECO:0007669"/>
    <property type="project" value="UniProtKB-SubCell"/>
</dbReference>
<proteinExistence type="inferred from homology"/>
<gene>
    <name evidence="7" type="ORF">RN001_010243</name>
</gene>
<comment type="caution">
    <text evidence="7">The sequence shown here is derived from an EMBL/GenBank/DDBJ whole genome shotgun (WGS) entry which is preliminary data.</text>
</comment>
<dbReference type="Pfam" id="PF15239">
    <property type="entry name" value="CFAP96-like"/>
    <property type="match status" value="1"/>
</dbReference>
<evidence type="ECO:0000313" key="7">
    <source>
        <dbReference type="EMBL" id="KAK4877737.1"/>
    </source>
</evidence>
<feature type="region of interest" description="Disordered" evidence="6">
    <location>
        <begin position="74"/>
        <end position="113"/>
    </location>
</feature>
<dbReference type="PANTHER" id="PTHR31144:SF1">
    <property type="entry name" value="UPF0602 PROTEIN C4ORF47"/>
    <property type="match status" value="1"/>
</dbReference>
<evidence type="ECO:0000256" key="6">
    <source>
        <dbReference type="SAM" id="MobiDB-lite"/>
    </source>
</evidence>
<keyword evidence="8" id="KW-1185">Reference proteome</keyword>
<organism evidence="7 8">
    <name type="scientific">Aquatica leii</name>
    <dbReference type="NCBI Taxonomy" id="1421715"/>
    <lineage>
        <taxon>Eukaryota</taxon>
        <taxon>Metazoa</taxon>
        <taxon>Ecdysozoa</taxon>
        <taxon>Arthropoda</taxon>
        <taxon>Hexapoda</taxon>
        <taxon>Insecta</taxon>
        <taxon>Pterygota</taxon>
        <taxon>Neoptera</taxon>
        <taxon>Endopterygota</taxon>
        <taxon>Coleoptera</taxon>
        <taxon>Polyphaga</taxon>
        <taxon>Elateriformia</taxon>
        <taxon>Elateroidea</taxon>
        <taxon>Lampyridae</taxon>
        <taxon>Luciolinae</taxon>
        <taxon>Aquatica</taxon>
    </lineage>
</organism>
<evidence type="ECO:0000256" key="1">
    <source>
        <dbReference type="ARBA" id="ARBA00004300"/>
    </source>
</evidence>
<dbReference type="AlphaFoldDB" id="A0AAN7P6A1"/>
<feature type="compositionally biased region" description="Basic and acidic residues" evidence="6">
    <location>
        <begin position="74"/>
        <end position="100"/>
    </location>
</feature>
<dbReference type="EMBL" id="JARPUR010000004">
    <property type="protein sequence ID" value="KAK4877737.1"/>
    <property type="molecule type" value="Genomic_DNA"/>
</dbReference>
<dbReference type="InterPro" id="IPR029358">
    <property type="entry name" value="CFAP96"/>
</dbReference>
<name>A0AAN7P6A1_9COLE</name>
<evidence type="ECO:0000256" key="2">
    <source>
        <dbReference type="ARBA" id="ARBA00022490"/>
    </source>
</evidence>
<comment type="similarity">
    <text evidence="4">Belongs to the CFAP96 family.</text>
</comment>